<dbReference type="InterPro" id="IPR020843">
    <property type="entry name" value="ER"/>
</dbReference>
<organism evidence="3 4">
    <name type="scientific">Cellulomonas gilvus (strain ATCC 13127 / NRRL B-14078)</name>
    <name type="common">Cellvibrio gilvus</name>
    <dbReference type="NCBI Taxonomy" id="593907"/>
    <lineage>
        <taxon>Bacteria</taxon>
        <taxon>Bacillati</taxon>
        <taxon>Actinomycetota</taxon>
        <taxon>Actinomycetes</taxon>
        <taxon>Micrococcales</taxon>
        <taxon>Cellulomonadaceae</taxon>
        <taxon>Cellulomonas</taxon>
    </lineage>
</organism>
<keyword evidence="4" id="KW-1185">Reference proteome</keyword>
<dbReference type="PANTHER" id="PTHR44154">
    <property type="entry name" value="QUINONE OXIDOREDUCTASE"/>
    <property type="match status" value="1"/>
</dbReference>
<evidence type="ECO:0000313" key="4">
    <source>
        <dbReference type="Proteomes" id="UP000000485"/>
    </source>
</evidence>
<dbReference type="CDD" id="cd05289">
    <property type="entry name" value="MDR_like_2"/>
    <property type="match status" value="1"/>
</dbReference>
<reference evidence="4" key="1">
    <citation type="submission" date="2011-04" db="EMBL/GenBank/DDBJ databases">
        <title>Complete sequence of Cellvibrio gilvus ATCC 13127.</title>
        <authorList>
            <person name="Lucas S."/>
            <person name="Han J."/>
            <person name="Lapidus A."/>
            <person name="Cheng J.-F."/>
            <person name="Goodwin L."/>
            <person name="Pitluck S."/>
            <person name="Peters L."/>
            <person name="Munk A."/>
            <person name="Detter J.C."/>
            <person name="Han C."/>
            <person name="Tapia R."/>
            <person name="Land M."/>
            <person name="Hauser L."/>
            <person name="Kyrpides N."/>
            <person name="Ivanova N."/>
            <person name="Ovchinnikova G."/>
            <person name="Pagani I."/>
            <person name="Mead D."/>
            <person name="Brumm P."/>
            <person name="Woyke T."/>
        </authorList>
    </citation>
    <scope>NUCLEOTIDE SEQUENCE [LARGE SCALE GENOMIC DNA]</scope>
    <source>
        <strain evidence="4">ATCC 13127 / NRRL B-14078</strain>
    </source>
</reference>
<dbReference type="InterPro" id="IPR036291">
    <property type="entry name" value="NAD(P)-bd_dom_sf"/>
</dbReference>
<dbReference type="Proteomes" id="UP000000485">
    <property type="component" value="Chromosome"/>
</dbReference>
<dbReference type="GO" id="GO:0016491">
    <property type="term" value="F:oxidoreductase activity"/>
    <property type="evidence" value="ECO:0007669"/>
    <property type="project" value="InterPro"/>
</dbReference>
<dbReference type="Pfam" id="PF08240">
    <property type="entry name" value="ADH_N"/>
    <property type="match status" value="1"/>
</dbReference>
<feature type="domain" description="Enoyl reductase (ER)" evidence="2">
    <location>
        <begin position="13"/>
        <end position="313"/>
    </location>
</feature>
<dbReference type="Pfam" id="PF13602">
    <property type="entry name" value="ADH_zinc_N_2"/>
    <property type="match status" value="1"/>
</dbReference>
<sequence length="315" mass="32546">MSQTKAVVAVSYGGPEALRVVDVDVREPGPGEVVLDVRAAAVNPVDWKLYASGDDPSRLPLRLGFEVAGVVAEVGPHVRWLTPGDEVIAWRVDGGYAARLVVPEQVTVRKPATLGWAQAAGLMVAGTTAVHLLTATHTRTGDVVLVHGGSGGVGRLVVQLAVLRGAHVLATASPAAHEDLRALGAIPLEYGEGLVARVRSTLRDEGLGPLTVALDTVGTDEALDASVALVPERTRVATIAGFGRAHELGILALGGGPGADPGTQVREDARAQLVELAGDGSLDVQVARTYRLDEAAQAHAESRAGHARGKLVLLP</sequence>
<dbReference type="Gene3D" id="3.40.50.720">
    <property type="entry name" value="NAD(P)-binding Rossmann-like Domain"/>
    <property type="match status" value="1"/>
</dbReference>
<dbReference type="OrthoDB" id="3175656at2"/>
<dbReference type="InterPro" id="IPR011032">
    <property type="entry name" value="GroES-like_sf"/>
</dbReference>
<dbReference type="HOGENOM" id="CLU_026673_3_3_11"/>
<evidence type="ECO:0000313" key="3">
    <source>
        <dbReference type="EMBL" id="AEI10920.1"/>
    </source>
</evidence>
<protein>
    <submittedName>
        <fullName evidence="3">Alcohol dehydrogenase GroES domain protein</fullName>
    </submittedName>
</protein>
<dbReference type="SUPFAM" id="SSF51735">
    <property type="entry name" value="NAD(P)-binding Rossmann-fold domains"/>
    <property type="match status" value="1"/>
</dbReference>
<accession>F8A4V4</accession>
<dbReference type="SUPFAM" id="SSF50129">
    <property type="entry name" value="GroES-like"/>
    <property type="match status" value="1"/>
</dbReference>
<dbReference type="eggNOG" id="COG0604">
    <property type="taxonomic scope" value="Bacteria"/>
</dbReference>
<dbReference type="PANTHER" id="PTHR44154:SF1">
    <property type="entry name" value="QUINONE OXIDOREDUCTASE"/>
    <property type="match status" value="1"/>
</dbReference>
<dbReference type="RefSeq" id="WP_013882445.1">
    <property type="nucleotide sequence ID" value="NC_015671.1"/>
</dbReference>
<name>F8A4V4_CELGA</name>
<keyword evidence="1" id="KW-0521">NADP</keyword>
<gene>
    <name evidence="3" type="ordered locus">Celgi_0398</name>
</gene>
<dbReference type="SMART" id="SM00829">
    <property type="entry name" value="PKS_ER"/>
    <property type="match status" value="1"/>
</dbReference>
<dbReference type="Gene3D" id="3.90.180.10">
    <property type="entry name" value="Medium-chain alcohol dehydrogenases, catalytic domain"/>
    <property type="match status" value="1"/>
</dbReference>
<dbReference type="KEGG" id="cga:Celgi_0398"/>
<proteinExistence type="predicted"/>
<evidence type="ECO:0000256" key="1">
    <source>
        <dbReference type="ARBA" id="ARBA00022857"/>
    </source>
</evidence>
<dbReference type="EMBL" id="CP002665">
    <property type="protein sequence ID" value="AEI10920.1"/>
    <property type="molecule type" value="Genomic_DNA"/>
</dbReference>
<dbReference type="InterPro" id="IPR013154">
    <property type="entry name" value="ADH-like_N"/>
</dbReference>
<dbReference type="STRING" id="593907.Celgi_0398"/>
<dbReference type="InterPro" id="IPR051603">
    <property type="entry name" value="Zinc-ADH_QOR/CCCR"/>
</dbReference>
<evidence type="ECO:0000259" key="2">
    <source>
        <dbReference type="SMART" id="SM00829"/>
    </source>
</evidence>
<dbReference type="AlphaFoldDB" id="F8A4V4"/>